<protein>
    <submittedName>
        <fullName evidence="1">Uncharacterized protein</fullName>
    </submittedName>
</protein>
<accession>A0ABQ5XGD4</accession>
<proteinExistence type="predicted"/>
<gene>
    <name evidence="1" type="ORF">GCM10007898_43360</name>
</gene>
<keyword evidence="2" id="KW-1185">Reference proteome</keyword>
<comment type="caution">
    <text evidence="1">The sequence shown here is derived from an EMBL/GenBank/DDBJ whole genome shotgun (WGS) entry which is preliminary data.</text>
</comment>
<sequence>MCLDNTFERVLFNENLRGLQDQAHAVAGASGDRNSHAAAYTVAEGDKWAYLQLFTYGAETYARFVMNEALTQVVRIGIGLAKTKAVISHYVSSCCEGELLGKLAP</sequence>
<dbReference type="Proteomes" id="UP001156627">
    <property type="component" value="Unassembled WGS sequence"/>
</dbReference>
<name>A0ABQ5XGD4_9GAMM</name>
<evidence type="ECO:0000313" key="1">
    <source>
        <dbReference type="EMBL" id="GLQ90760.1"/>
    </source>
</evidence>
<evidence type="ECO:0000313" key="2">
    <source>
        <dbReference type="Proteomes" id="UP001156627"/>
    </source>
</evidence>
<reference evidence="2" key="1">
    <citation type="journal article" date="2019" name="Int. J. Syst. Evol. Microbiol.">
        <title>The Global Catalogue of Microorganisms (GCM) 10K type strain sequencing project: providing services to taxonomists for standard genome sequencing and annotation.</title>
        <authorList>
            <consortium name="The Broad Institute Genomics Platform"/>
            <consortium name="The Broad Institute Genome Sequencing Center for Infectious Disease"/>
            <person name="Wu L."/>
            <person name="Ma J."/>
        </authorList>
    </citation>
    <scope>NUCLEOTIDE SEQUENCE [LARGE SCALE GENOMIC DNA]</scope>
    <source>
        <strain evidence="2">NBRC 111981</strain>
    </source>
</reference>
<dbReference type="EMBL" id="BSOA01000050">
    <property type="protein sequence ID" value="GLQ90760.1"/>
    <property type="molecule type" value="Genomic_DNA"/>
</dbReference>
<organism evidence="1 2">
    <name type="scientific">Dyella flagellata</name>
    <dbReference type="NCBI Taxonomy" id="1867833"/>
    <lineage>
        <taxon>Bacteria</taxon>
        <taxon>Pseudomonadati</taxon>
        <taxon>Pseudomonadota</taxon>
        <taxon>Gammaproteobacteria</taxon>
        <taxon>Lysobacterales</taxon>
        <taxon>Rhodanobacteraceae</taxon>
        <taxon>Dyella</taxon>
    </lineage>
</organism>